<protein>
    <submittedName>
        <fullName evidence="2">Uncharacterized protein</fullName>
    </submittedName>
</protein>
<proteinExistence type="predicted"/>
<feature type="transmembrane region" description="Helical" evidence="1">
    <location>
        <begin position="326"/>
        <end position="343"/>
    </location>
</feature>
<dbReference type="EMBL" id="PEBX01000012">
    <property type="protein sequence ID" value="PTQ57134.1"/>
    <property type="molecule type" value="Genomic_DNA"/>
</dbReference>
<evidence type="ECO:0000313" key="2">
    <source>
        <dbReference type="EMBL" id="PTQ57134.1"/>
    </source>
</evidence>
<comment type="caution">
    <text evidence="2">The sequence shown here is derived from an EMBL/GenBank/DDBJ whole genome shotgun (WGS) entry which is preliminary data.</text>
</comment>
<keyword evidence="1" id="KW-0812">Transmembrane</keyword>
<dbReference type="Proteomes" id="UP000244338">
    <property type="component" value="Unassembled WGS sequence"/>
</dbReference>
<gene>
    <name evidence="2" type="ORF">BSOLF_2166</name>
</gene>
<feature type="transmembrane region" description="Helical" evidence="1">
    <location>
        <begin position="218"/>
        <end position="238"/>
    </location>
</feature>
<feature type="transmembrane region" description="Helical" evidence="1">
    <location>
        <begin position="152"/>
        <end position="174"/>
    </location>
</feature>
<feature type="transmembrane region" description="Helical" evidence="1">
    <location>
        <begin position="112"/>
        <end position="131"/>
    </location>
</feature>
<evidence type="ECO:0000256" key="1">
    <source>
        <dbReference type="SAM" id="Phobius"/>
    </source>
</evidence>
<keyword evidence="1" id="KW-0472">Membrane</keyword>
<evidence type="ECO:0000313" key="3">
    <source>
        <dbReference type="Proteomes" id="UP000244338"/>
    </source>
</evidence>
<feature type="transmembrane region" description="Helical" evidence="1">
    <location>
        <begin position="275"/>
        <end position="296"/>
    </location>
</feature>
<feature type="transmembrane region" description="Helical" evidence="1">
    <location>
        <begin position="31"/>
        <end position="52"/>
    </location>
</feature>
<accession>A0A2R6Y376</accession>
<keyword evidence="1" id="KW-1133">Transmembrane helix</keyword>
<feature type="transmembrane region" description="Helical" evidence="1">
    <location>
        <begin position="73"/>
        <end position="92"/>
    </location>
</feature>
<sequence>MHLLSRDVSSRLRCQAISNQRLMSKEFKKRMQLTGCHLISLAIGVLWAGLLFRLYRKYACIKQWLVPNWIHERIPTGGGVVYILFIIPYMLHDVVFDMLSHGSFDFFKTRTLLIQGLISVGVLIGWYDDVYGNRQVKSIRGHLQALWKRGEVTSGIMKLLTLPLIGALIAFVHAENVRQESGWGMVLDLVKGAFLAGVLTHVFNLLDLRPLRAVKGCLLLLTATLLVGLGSGSIGASVKGAQMMSISSIASMTSISSILSSPMTILSSPTTASTVTAASIMSETSFGVFLLVMSLFEARRKLIIGDAGALLMGLWLTHVALAWTPVFFQILLIVILLPVIVYAEKYSLSRLIEKHPCLRAFDTWGVR</sequence>
<feature type="transmembrane region" description="Helical" evidence="1">
    <location>
        <begin position="186"/>
        <end position="206"/>
    </location>
</feature>
<organism evidence="2 3">
    <name type="scientific">Candidatus Carbonibacillus altaicus</name>
    <dbReference type="NCBI Taxonomy" id="2163959"/>
    <lineage>
        <taxon>Bacteria</taxon>
        <taxon>Bacillati</taxon>
        <taxon>Bacillota</taxon>
        <taxon>Bacilli</taxon>
        <taxon>Bacillales</taxon>
        <taxon>Candidatus Carbonibacillus</taxon>
    </lineage>
</organism>
<dbReference type="AlphaFoldDB" id="A0A2R6Y376"/>
<reference evidence="3" key="1">
    <citation type="journal article" date="2018" name="Sci. Rep.">
        <title>Lignite coal burning seam in the remote Altai Mountains harbors a hydrogen-driven thermophilic microbial community.</title>
        <authorList>
            <person name="Kadnikov V.V."/>
            <person name="Mardanov A.V."/>
            <person name="Ivasenko D.A."/>
            <person name="Antsiferov D.V."/>
            <person name="Beletsky A.V."/>
            <person name="Karnachuk O.V."/>
            <person name="Ravin N.V."/>
        </authorList>
    </citation>
    <scope>NUCLEOTIDE SEQUENCE [LARGE SCALE GENOMIC DNA]</scope>
</reference>
<name>A0A2R6Y376_9BACL</name>
<feature type="transmembrane region" description="Helical" evidence="1">
    <location>
        <begin position="303"/>
        <end position="320"/>
    </location>
</feature>